<proteinExistence type="inferred from homology"/>
<evidence type="ECO:0000256" key="4">
    <source>
        <dbReference type="ARBA" id="ARBA00022692"/>
    </source>
</evidence>
<dbReference type="Gene3D" id="1.20.1250.20">
    <property type="entry name" value="MFS general substrate transporter like domains"/>
    <property type="match status" value="1"/>
</dbReference>
<evidence type="ECO:0000256" key="2">
    <source>
        <dbReference type="ARBA" id="ARBA00007015"/>
    </source>
</evidence>
<accession>A0A5A7P4G1</accession>
<comment type="similarity">
    <text evidence="7">Belongs to the major facilitator superfamily. Phosphate:H(+) symporter (TC 2.A.1.9) family.</text>
</comment>
<keyword evidence="6 8" id="KW-0472">Membrane</keyword>
<evidence type="ECO:0000313" key="10">
    <source>
        <dbReference type="Proteomes" id="UP000325081"/>
    </source>
</evidence>
<dbReference type="InterPro" id="IPR036259">
    <property type="entry name" value="MFS_trans_sf"/>
</dbReference>
<sequence>MVTCSTNTLPYSSTCSAHDVVFVPRGVSCLGLVYLLTWADGDRASNGWHGLVLGPASNGLRCIIIPLFSINLVLKVSCRICLMKFVPVLPGGIFSMVNSTTESESGRNRKLLLGIGYWVQGLRCFPWMAINFFLKDGLRLESSTLQILQNSANLPMVAKPFYGIISDSIYIFGQHRVPYIALGAHFTVALSCFLDMTISICGLAPSQNCKEKSNVRLFSYTWNLGSITSFHSFLQAVSWIAIAISASSNISFSSITFYLLLGNLGASIAEVANDAIVAETSRHPSKNSSGELQSFVWMASSAGGILGNLICGAAINRFTPQTMFFVFAILLCFQFLVTLFVRESSLNLPKTESKVEIKKQIQQLLVALGRPEILYSIIWFSFSYAVIPALTGTMFYYQTQNLKIESSLLGLSKVFGQMAMLLWGAVYNSRLKSISSRKLILAVQVAMSVLMMSDFLFVKGVYREIGLPDALYVVVFSGLLEVLYFFKILPFSVLVAKLCPPGCEGSVMSFVMSAFALALIVSGYFGVALAAFVGVDGDDFSGLPLGILIQAACTLLPVFWVSFVPEDAEPKSKLKEN</sequence>
<feature type="transmembrane region" description="Helical" evidence="8">
    <location>
        <begin position="295"/>
        <end position="315"/>
    </location>
</feature>
<feature type="transmembrane region" description="Helical" evidence="8">
    <location>
        <begin position="408"/>
        <end position="427"/>
    </location>
</feature>
<feature type="transmembrane region" description="Helical" evidence="8">
    <location>
        <begin position="240"/>
        <end position="261"/>
    </location>
</feature>
<feature type="transmembrane region" description="Helical" evidence="8">
    <location>
        <begin position="507"/>
        <end position="533"/>
    </location>
</feature>
<keyword evidence="10" id="KW-1185">Reference proteome</keyword>
<reference evidence="10" key="1">
    <citation type="journal article" date="2019" name="Curr. Biol.">
        <title>Genome Sequence of Striga asiatica Provides Insight into the Evolution of Plant Parasitism.</title>
        <authorList>
            <person name="Yoshida S."/>
            <person name="Kim S."/>
            <person name="Wafula E.K."/>
            <person name="Tanskanen J."/>
            <person name="Kim Y.M."/>
            <person name="Honaas L."/>
            <person name="Yang Z."/>
            <person name="Spallek T."/>
            <person name="Conn C.E."/>
            <person name="Ichihashi Y."/>
            <person name="Cheong K."/>
            <person name="Cui S."/>
            <person name="Der J.P."/>
            <person name="Gundlach H."/>
            <person name="Jiao Y."/>
            <person name="Hori C."/>
            <person name="Ishida J.K."/>
            <person name="Kasahara H."/>
            <person name="Kiba T."/>
            <person name="Kim M.S."/>
            <person name="Koo N."/>
            <person name="Laohavisit A."/>
            <person name="Lee Y.H."/>
            <person name="Lumba S."/>
            <person name="McCourt P."/>
            <person name="Mortimer J.C."/>
            <person name="Mutuku J.M."/>
            <person name="Nomura T."/>
            <person name="Sasaki-Sekimoto Y."/>
            <person name="Seto Y."/>
            <person name="Wang Y."/>
            <person name="Wakatake T."/>
            <person name="Sakakibara H."/>
            <person name="Demura T."/>
            <person name="Yamaguchi S."/>
            <person name="Yoneyama K."/>
            <person name="Manabe R.I."/>
            <person name="Nelson D.C."/>
            <person name="Schulman A.H."/>
            <person name="Timko M.P."/>
            <person name="dePamphilis C.W."/>
            <person name="Choi D."/>
            <person name="Shirasu K."/>
        </authorList>
    </citation>
    <scope>NUCLEOTIDE SEQUENCE [LARGE SCALE GENOMIC DNA]</scope>
    <source>
        <strain evidence="10">cv. UVA1</strain>
    </source>
</reference>
<keyword evidence="3" id="KW-0813">Transport</keyword>
<comment type="similarity">
    <text evidence="2">Belongs to the major facilitator superfamily. Folate-biopterin transporter (TC 2.A.71) family.</text>
</comment>
<feature type="transmembrane region" description="Helical" evidence="8">
    <location>
        <begin position="373"/>
        <end position="396"/>
    </location>
</feature>
<dbReference type="CDD" id="cd17484">
    <property type="entry name" value="MFS_FBT"/>
    <property type="match status" value="1"/>
</dbReference>
<feature type="transmembrane region" description="Helical" evidence="8">
    <location>
        <begin position="321"/>
        <end position="341"/>
    </location>
</feature>
<feature type="transmembrane region" description="Helical" evidence="8">
    <location>
        <begin position="439"/>
        <end position="458"/>
    </location>
</feature>
<dbReference type="EMBL" id="BKCP01002113">
    <property type="protein sequence ID" value="GER27735.1"/>
    <property type="molecule type" value="Genomic_DNA"/>
</dbReference>
<evidence type="ECO:0000313" key="9">
    <source>
        <dbReference type="EMBL" id="GER27735.1"/>
    </source>
</evidence>
<dbReference type="Pfam" id="PF03092">
    <property type="entry name" value="BT1"/>
    <property type="match status" value="2"/>
</dbReference>
<dbReference type="Proteomes" id="UP000325081">
    <property type="component" value="Unassembled WGS sequence"/>
</dbReference>
<comment type="caution">
    <text evidence="9">The sequence shown here is derived from an EMBL/GenBank/DDBJ whole genome shotgun (WGS) entry which is preliminary data.</text>
</comment>
<keyword evidence="4 8" id="KW-0812">Transmembrane</keyword>
<feature type="transmembrane region" description="Helical" evidence="8">
    <location>
        <begin position="545"/>
        <end position="565"/>
    </location>
</feature>
<feature type="transmembrane region" description="Helical" evidence="8">
    <location>
        <begin position="470"/>
        <end position="495"/>
    </location>
</feature>
<gene>
    <name evidence="9" type="ORF">STAS_03463</name>
</gene>
<dbReference type="GO" id="GO:0016020">
    <property type="term" value="C:membrane"/>
    <property type="evidence" value="ECO:0007669"/>
    <property type="project" value="UniProtKB-SubCell"/>
</dbReference>
<dbReference type="OrthoDB" id="1923497at2759"/>
<dbReference type="InterPro" id="IPR039309">
    <property type="entry name" value="BT1"/>
</dbReference>
<evidence type="ECO:0000256" key="7">
    <source>
        <dbReference type="ARBA" id="ARBA00044504"/>
    </source>
</evidence>
<dbReference type="PANTHER" id="PTHR31585">
    <property type="entry name" value="FOLATE-BIOPTERIN TRANSPORTER 1, CHLOROPLASTIC"/>
    <property type="match status" value="1"/>
</dbReference>
<evidence type="ECO:0000256" key="1">
    <source>
        <dbReference type="ARBA" id="ARBA00004141"/>
    </source>
</evidence>
<comment type="subcellular location">
    <subcellularLocation>
        <location evidence="1">Membrane</location>
        <topology evidence="1">Multi-pass membrane protein</topology>
    </subcellularLocation>
</comment>
<organism evidence="9 10">
    <name type="scientific">Striga asiatica</name>
    <name type="common">Asiatic witchweed</name>
    <name type="synonym">Buchnera asiatica</name>
    <dbReference type="NCBI Taxonomy" id="4170"/>
    <lineage>
        <taxon>Eukaryota</taxon>
        <taxon>Viridiplantae</taxon>
        <taxon>Streptophyta</taxon>
        <taxon>Embryophyta</taxon>
        <taxon>Tracheophyta</taxon>
        <taxon>Spermatophyta</taxon>
        <taxon>Magnoliopsida</taxon>
        <taxon>eudicotyledons</taxon>
        <taxon>Gunneridae</taxon>
        <taxon>Pentapetalae</taxon>
        <taxon>asterids</taxon>
        <taxon>lamiids</taxon>
        <taxon>Lamiales</taxon>
        <taxon>Orobanchaceae</taxon>
        <taxon>Buchnereae</taxon>
        <taxon>Striga</taxon>
    </lineage>
</organism>
<dbReference type="SUPFAM" id="SSF103473">
    <property type="entry name" value="MFS general substrate transporter"/>
    <property type="match status" value="1"/>
</dbReference>
<dbReference type="PANTHER" id="PTHR31585:SF2">
    <property type="entry name" value="FOLATE-BIOPTERIN TRANSPORTER 7-RELATED"/>
    <property type="match status" value="1"/>
</dbReference>
<keyword evidence="5 8" id="KW-1133">Transmembrane helix</keyword>
<dbReference type="AlphaFoldDB" id="A0A5A7P4G1"/>
<evidence type="ECO:0000256" key="6">
    <source>
        <dbReference type="ARBA" id="ARBA00023136"/>
    </source>
</evidence>
<evidence type="ECO:0000256" key="3">
    <source>
        <dbReference type="ARBA" id="ARBA00022448"/>
    </source>
</evidence>
<name>A0A5A7P4G1_STRAF</name>
<protein>
    <submittedName>
        <fullName evidence="9">Major facilitator superfamily protein</fullName>
    </submittedName>
</protein>
<evidence type="ECO:0000256" key="8">
    <source>
        <dbReference type="SAM" id="Phobius"/>
    </source>
</evidence>
<evidence type="ECO:0000256" key="5">
    <source>
        <dbReference type="ARBA" id="ARBA00022989"/>
    </source>
</evidence>